<evidence type="ECO:0000256" key="6">
    <source>
        <dbReference type="ARBA" id="ARBA00023236"/>
    </source>
</evidence>
<dbReference type="EC" id="3.4.21.88" evidence="10"/>
<dbReference type="Pfam" id="PF09339">
    <property type="entry name" value="HTH_IclR"/>
    <property type="match status" value="1"/>
</dbReference>
<evidence type="ECO:0000259" key="8">
    <source>
        <dbReference type="Pfam" id="PF00717"/>
    </source>
</evidence>
<evidence type="ECO:0000256" key="4">
    <source>
        <dbReference type="ARBA" id="ARBA00022813"/>
    </source>
</evidence>
<keyword evidence="4 7" id="KW-0068">Autocatalytic cleavage</keyword>
<dbReference type="CDD" id="cd06529">
    <property type="entry name" value="S24_LexA-like"/>
    <property type="match status" value="1"/>
</dbReference>
<dbReference type="BioCyc" id="ESIR657319:G136K-864-MONOMER"/>
<dbReference type="EMBL" id="FP929044">
    <property type="protein sequence ID" value="CBK96227.1"/>
    <property type="molecule type" value="Genomic_DNA"/>
</dbReference>
<evidence type="ECO:0000256" key="3">
    <source>
        <dbReference type="ARBA" id="ARBA00022801"/>
    </source>
</evidence>
<dbReference type="InterPro" id="IPR015927">
    <property type="entry name" value="Peptidase_S24_S26A/B/C"/>
</dbReference>
<dbReference type="GO" id="GO:0006355">
    <property type="term" value="P:regulation of DNA-templated transcription"/>
    <property type="evidence" value="ECO:0007669"/>
    <property type="project" value="InterPro"/>
</dbReference>
<dbReference type="GO" id="GO:0004252">
    <property type="term" value="F:serine-type endopeptidase activity"/>
    <property type="evidence" value="ECO:0007669"/>
    <property type="project" value="UniProtKB-EC"/>
</dbReference>
<evidence type="ECO:0000256" key="5">
    <source>
        <dbReference type="ARBA" id="ARBA00023204"/>
    </source>
</evidence>
<dbReference type="HOGENOM" id="CLU_066192_45_1_9"/>
<reference evidence="10 11" key="1">
    <citation type="submission" date="2010-03" db="EMBL/GenBank/DDBJ databases">
        <title>The genome sequence of Eubacterium siraeum 70/3.</title>
        <authorList>
            <consortium name="metaHIT consortium -- http://www.metahit.eu/"/>
            <person name="Pajon A."/>
            <person name="Turner K."/>
            <person name="Parkhill J."/>
            <person name="Duncan S."/>
            <person name="Flint H."/>
        </authorList>
    </citation>
    <scope>NUCLEOTIDE SEQUENCE [LARGE SCALE GENOMIC DNA]</scope>
    <source>
        <strain evidence="10 11">70/3</strain>
    </source>
</reference>
<dbReference type="AlphaFoldDB" id="D4JT08"/>
<dbReference type="PRINTS" id="PR00726">
    <property type="entry name" value="LEXASERPTASE"/>
</dbReference>
<dbReference type="PATRIC" id="fig|657319.3.peg.1315"/>
<evidence type="ECO:0000259" key="9">
    <source>
        <dbReference type="Pfam" id="PF09339"/>
    </source>
</evidence>
<dbReference type="Gene3D" id="1.10.10.10">
    <property type="entry name" value="Winged helix-like DNA-binding domain superfamily/Winged helix DNA-binding domain"/>
    <property type="match status" value="1"/>
</dbReference>
<dbReference type="InterPro" id="IPR039418">
    <property type="entry name" value="LexA-like"/>
</dbReference>
<dbReference type="InterPro" id="IPR036388">
    <property type="entry name" value="WH-like_DNA-bd_sf"/>
</dbReference>
<dbReference type="InterPro" id="IPR050077">
    <property type="entry name" value="LexA_repressor"/>
</dbReference>
<accession>D4JT08</accession>
<evidence type="ECO:0000313" key="10">
    <source>
        <dbReference type="EMBL" id="CBK96227.1"/>
    </source>
</evidence>
<keyword evidence="6" id="KW-0742">SOS response</keyword>
<dbReference type="Proteomes" id="UP000008803">
    <property type="component" value="Chromosome"/>
</dbReference>
<dbReference type="GO" id="GO:0009432">
    <property type="term" value="P:SOS response"/>
    <property type="evidence" value="ECO:0007669"/>
    <property type="project" value="UniProtKB-KW"/>
</dbReference>
<dbReference type="InterPro" id="IPR006197">
    <property type="entry name" value="Peptidase_S24_LexA"/>
</dbReference>
<evidence type="ECO:0000256" key="1">
    <source>
        <dbReference type="ARBA" id="ARBA00007484"/>
    </source>
</evidence>
<evidence type="ECO:0000256" key="2">
    <source>
        <dbReference type="ARBA" id="ARBA00022763"/>
    </source>
</evidence>
<sequence>MRSKNTDLMNEIKKFAEEYYLEYWKSPSTSEIAGAVGVTRATVYRYLKDMAERGMIDYDGSEIKTDVTRKYTDPGNNAVILDCSVSCGIGLPEEERVLEYVKLPKTVFGTGDLFLLKANGDSMVDAGIEDGDWIVVRKQTDANEGDIVVALFEGLNNLKYFYWNKKKNCAVLRSANEAKGYKDIEVYDLQIQGVAQNVIKGL</sequence>
<feature type="domain" description="HTH iclR-type" evidence="9">
    <location>
        <begin position="29"/>
        <end position="59"/>
    </location>
</feature>
<organism evidence="10 11">
    <name type="scientific">[Eubacterium] siraeum 70/3</name>
    <dbReference type="NCBI Taxonomy" id="657319"/>
    <lineage>
        <taxon>Bacteria</taxon>
        <taxon>Bacillati</taxon>
        <taxon>Bacillota</taxon>
        <taxon>Clostridia</taxon>
        <taxon>Eubacteriales</taxon>
        <taxon>Oscillospiraceae</taxon>
        <taxon>Oscillospiraceae incertae sedis</taxon>
    </lineage>
</organism>
<gene>
    <name evidence="10" type="ORF">EUS_10230</name>
</gene>
<dbReference type="InterPro" id="IPR036286">
    <property type="entry name" value="LexA/Signal_pep-like_sf"/>
</dbReference>
<protein>
    <submittedName>
        <fullName evidence="10">SOS-response transcriptional repressors (RecA-mediated autopeptidases)</fullName>
        <ecNumber evidence="10">3.4.21.88</ecNumber>
    </submittedName>
</protein>
<keyword evidence="3 7" id="KW-0378">Hydrolase</keyword>
<feature type="domain" description="Peptidase S24/S26A/S26B/S26C" evidence="8">
    <location>
        <begin position="84"/>
        <end position="194"/>
    </location>
</feature>
<dbReference type="SUPFAM" id="SSF51306">
    <property type="entry name" value="LexA/Signal peptidase"/>
    <property type="match status" value="1"/>
</dbReference>
<reference evidence="10 11" key="2">
    <citation type="submission" date="2010-03" db="EMBL/GenBank/DDBJ databases">
        <authorList>
            <person name="Pajon A."/>
        </authorList>
    </citation>
    <scope>NUCLEOTIDE SEQUENCE [LARGE SCALE GENOMIC DNA]</scope>
    <source>
        <strain evidence="10 11">70/3</strain>
    </source>
</reference>
<dbReference type="GO" id="GO:0006281">
    <property type="term" value="P:DNA repair"/>
    <property type="evidence" value="ECO:0007669"/>
    <property type="project" value="UniProtKB-KW"/>
</dbReference>
<dbReference type="SUPFAM" id="SSF46785">
    <property type="entry name" value="Winged helix' DNA-binding domain"/>
    <property type="match status" value="1"/>
</dbReference>
<evidence type="ECO:0000256" key="7">
    <source>
        <dbReference type="RuleBase" id="RU003991"/>
    </source>
</evidence>
<dbReference type="Gene3D" id="2.10.109.10">
    <property type="entry name" value="Umud Fragment, subunit A"/>
    <property type="match status" value="1"/>
</dbReference>
<dbReference type="Pfam" id="PF00717">
    <property type="entry name" value="Peptidase_S24"/>
    <property type="match status" value="1"/>
</dbReference>
<dbReference type="PANTHER" id="PTHR33516">
    <property type="entry name" value="LEXA REPRESSOR"/>
    <property type="match status" value="1"/>
</dbReference>
<keyword evidence="5" id="KW-0234">DNA repair</keyword>
<dbReference type="KEGG" id="esu:EUS_10230"/>
<dbReference type="PANTHER" id="PTHR33516:SF2">
    <property type="entry name" value="LEXA REPRESSOR-RELATED"/>
    <property type="match status" value="1"/>
</dbReference>
<keyword evidence="2" id="KW-0227">DNA damage</keyword>
<proteinExistence type="inferred from homology"/>
<dbReference type="InterPro" id="IPR036390">
    <property type="entry name" value="WH_DNA-bd_sf"/>
</dbReference>
<comment type="similarity">
    <text evidence="1 7">Belongs to the peptidase S24 family.</text>
</comment>
<dbReference type="GO" id="GO:0003677">
    <property type="term" value="F:DNA binding"/>
    <property type="evidence" value="ECO:0007669"/>
    <property type="project" value="InterPro"/>
</dbReference>
<dbReference type="InterPro" id="IPR005471">
    <property type="entry name" value="Tscrpt_reg_IclR_N"/>
</dbReference>
<name>D4JT08_9FIRM</name>
<evidence type="ECO:0000313" key="11">
    <source>
        <dbReference type="Proteomes" id="UP000008803"/>
    </source>
</evidence>